<dbReference type="Gene3D" id="3.30.420.10">
    <property type="entry name" value="Ribonuclease H-like superfamily/Ribonuclease H"/>
    <property type="match status" value="1"/>
</dbReference>
<dbReference type="PANTHER" id="PTHR33050:SF7">
    <property type="entry name" value="RIBONUCLEASE H"/>
    <property type="match status" value="1"/>
</dbReference>
<protein>
    <recommendedName>
        <fullName evidence="3">RNase H type-1 domain-containing protein</fullName>
    </recommendedName>
</protein>
<evidence type="ECO:0000313" key="2">
    <source>
        <dbReference type="Proteomes" id="UP000596742"/>
    </source>
</evidence>
<dbReference type="InterPro" id="IPR012337">
    <property type="entry name" value="RNaseH-like_sf"/>
</dbReference>
<accession>A0A8B6C3C7</accession>
<dbReference type="InterPro" id="IPR052055">
    <property type="entry name" value="Hepadnavirus_pol/RT"/>
</dbReference>
<comment type="caution">
    <text evidence="1">The sequence shown here is derived from an EMBL/GenBank/DDBJ whole genome shotgun (WGS) entry which is preliminary data.</text>
</comment>
<reference evidence="1" key="1">
    <citation type="submission" date="2018-11" db="EMBL/GenBank/DDBJ databases">
        <authorList>
            <person name="Alioto T."/>
            <person name="Alioto T."/>
        </authorList>
    </citation>
    <scope>NUCLEOTIDE SEQUENCE</scope>
</reference>
<dbReference type="AlphaFoldDB" id="A0A8B6C3C7"/>
<dbReference type="Proteomes" id="UP000596742">
    <property type="component" value="Unassembled WGS sequence"/>
</dbReference>
<name>A0A8B6C3C7_MYTGA</name>
<dbReference type="InterPro" id="IPR036397">
    <property type="entry name" value="RNaseH_sf"/>
</dbReference>
<evidence type="ECO:0008006" key="3">
    <source>
        <dbReference type="Google" id="ProtNLM"/>
    </source>
</evidence>
<dbReference type="OrthoDB" id="6135106at2759"/>
<dbReference type="SUPFAM" id="SSF53098">
    <property type="entry name" value="Ribonuclease H-like"/>
    <property type="match status" value="1"/>
</dbReference>
<dbReference type="PANTHER" id="PTHR33050">
    <property type="entry name" value="REVERSE TRANSCRIPTASE DOMAIN-CONTAINING PROTEIN"/>
    <property type="match status" value="1"/>
</dbReference>
<evidence type="ECO:0000313" key="1">
    <source>
        <dbReference type="EMBL" id="VDH99325.1"/>
    </source>
</evidence>
<keyword evidence="2" id="KW-1185">Reference proteome</keyword>
<organism evidence="1 2">
    <name type="scientific">Mytilus galloprovincialis</name>
    <name type="common">Mediterranean mussel</name>
    <dbReference type="NCBI Taxonomy" id="29158"/>
    <lineage>
        <taxon>Eukaryota</taxon>
        <taxon>Metazoa</taxon>
        <taxon>Spiralia</taxon>
        <taxon>Lophotrochozoa</taxon>
        <taxon>Mollusca</taxon>
        <taxon>Bivalvia</taxon>
        <taxon>Autobranchia</taxon>
        <taxon>Pteriomorphia</taxon>
        <taxon>Mytilida</taxon>
        <taxon>Mytiloidea</taxon>
        <taxon>Mytilidae</taxon>
        <taxon>Mytilinae</taxon>
        <taxon>Mytilus</taxon>
    </lineage>
</organism>
<sequence>MHQITISIHFWWLENVKTVNGRPIRNDSPSYYLHTDASLNGWGAVFHGKQTQGHWSLEEQCLHINILELKAIYFSIISLCCHVERTHICVKSDSSTAVNYINNQGGSVLPLLEITKQIWHWCIKNKVLLSAVHIPGKENIIPDNLSRNFNDTSEWKLNESVFNEVTKHFFIPDTDLFASRLNKQLNNFVSWFPDPDAYATDAFSFSWHKLYPYIFPPFSQISRVLQKIEDDQPDHVDADNDLEIQFQGFSASGDVLSKELTDWRWRNHYSRC</sequence>
<dbReference type="GO" id="GO:0003676">
    <property type="term" value="F:nucleic acid binding"/>
    <property type="evidence" value="ECO:0007669"/>
    <property type="project" value="InterPro"/>
</dbReference>
<proteinExistence type="predicted"/>
<dbReference type="CDD" id="cd09275">
    <property type="entry name" value="RNase_HI_RT_DIRS1"/>
    <property type="match status" value="1"/>
</dbReference>
<dbReference type="EMBL" id="UYJE01001136">
    <property type="protein sequence ID" value="VDH99325.1"/>
    <property type="molecule type" value="Genomic_DNA"/>
</dbReference>
<gene>
    <name evidence="1" type="ORF">MGAL_10B040872</name>
</gene>